<dbReference type="NCBIfam" id="TIGR00254">
    <property type="entry name" value="GGDEF"/>
    <property type="match status" value="1"/>
</dbReference>
<evidence type="ECO:0000313" key="6">
    <source>
        <dbReference type="Proteomes" id="UP000012019"/>
    </source>
</evidence>
<dbReference type="InterPro" id="IPR029787">
    <property type="entry name" value="Nucleotide_cyclase"/>
</dbReference>
<dbReference type="Gene3D" id="3.30.70.270">
    <property type="match status" value="1"/>
</dbReference>
<accession>M7P258</accession>
<dbReference type="InterPro" id="IPR029016">
    <property type="entry name" value="GAF-like_dom_sf"/>
</dbReference>
<dbReference type="FunFam" id="3.30.70.270:FF:000001">
    <property type="entry name" value="Diguanylate cyclase domain protein"/>
    <property type="match status" value="1"/>
</dbReference>
<proteinExistence type="predicted"/>
<dbReference type="InterPro" id="IPR013515">
    <property type="entry name" value="Phytochrome_cen-reg"/>
</dbReference>
<comment type="caution">
    <text evidence="5">The sequence shown here is derived from an EMBL/GenBank/DDBJ whole genome shotgun (WGS) entry which is preliminary data.</text>
</comment>
<dbReference type="eggNOG" id="COG4251">
    <property type="taxonomic scope" value="Bacteria"/>
</dbReference>
<evidence type="ECO:0000256" key="2">
    <source>
        <dbReference type="ARBA" id="ARBA00012528"/>
    </source>
</evidence>
<dbReference type="InterPro" id="IPR043150">
    <property type="entry name" value="Phytochrome_PHY_sf"/>
</dbReference>
<dbReference type="GO" id="GO:0005886">
    <property type="term" value="C:plasma membrane"/>
    <property type="evidence" value="ECO:0007669"/>
    <property type="project" value="TreeGrafter"/>
</dbReference>
<keyword evidence="6" id="KW-1185">Reference proteome</keyword>
<dbReference type="InterPro" id="IPR043128">
    <property type="entry name" value="Rev_trsase/Diguanyl_cyclase"/>
</dbReference>
<dbReference type="PROSITE" id="PS50887">
    <property type="entry name" value="GGDEF"/>
    <property type="match status" value="1"/>
</dbReference>
<sequence length="480" mass="54679">MMCGFQQYLNQHIMICIDDVHSQPVKLIAVRQAEALPEPDQCLGLSWMPPASYLKMLKALDVKSVLVIAIFQDNKLWGSINCHSFTSKPLSSSIRDVSFNLVQMATQRLFLLTTQEQNLFQQRVMDSRQVLSDKRERLTEPAEMFADYAADWCELFCASGVVLVFDDDVFRHGNSPANQPLEKIISGLGEQKKACFYTESLGNLFPEIAEQLVDCCGLLAISLPYDHHRPGWLLLFRPEATIEFKWAVKPEHLTEKNASQSEQSSYWSEIVRGESQPWTPIERQAAMDLGEDLAVVIAVHQISKLNQRFSETNQRLEQLAHTDTLTQIWNRYRMELAIDAEVAASSRYGRPCSLLLFDIDHFKQINDNFGHDVGDAVLAGIAWEVKTLLRASDHLGRWGGEEFIVLASNTDLAEAEKLAERLCRHIYALELETVGRISVSIGVTEWQTGDMRRDIVERADKAMYEAKETGRNRWLSNRKR</sequence>
<evidence type="ECO:0000256" key="1">
    <source>
        <dbReference type="ARBA" id="ARBA00001946"/>
    </source>
</evidence>
<protein>
    <recommendedName>
        <fullName evidence="2">diguanylate cyclase</fullName>
        <ecNumber evidence="2">2.7.7.65</ecNumber>
    </recommendedName>
</protein>
<evidence type="ECO:0000313" key="5">
    <source>
        <dbReference type="EMBL" id="EMR13567.1"/>
    </source>
</evidence>
<dbReference type="InterPro" id="IPR000160">
    <property type="entry name" value="GGDEF_dom"/>
</dbReference>
<dbReference type="Pfam" id="PF00360">
    <property type="entry name" value="PHY"/>
    <property type="match status" value="1"/>
</dbReference>
<dbReference type="GO" id="GO:0052621">
    <property type="term" value="F:diguanylate cyclase activity"/>
    <property type="evidence" value="ECO:0007669"/>
    <property type="project" value="UniProtKB-EC"/>
</dbReference>
<dbReference type="CDD" id="cd01949">
    <property type="entry name" value="GGDEF"/>
    <property type="match status" value="1"/>
</dbReference>
<evidence type="ECO:0000259" key="4">
    <source>
        <dbReference type="PROSITE" id="PS50887"/>
    </source>
</evidence>
<dbReference type="InterPro" id="IPR050469">
    <property type="entry name" value="Diguanylate_Cyclase"/>
</dbReference>
<dbReference type="GO" id="GO:0043709">
    <property type="term" value="P:cell adhesion involved in single-species biofilm formation"/>
    <property type="evidence" value="ECO:0007669"/>
    <property type="project" value="TreeGrafter"/>
</dbReference>
<dbReference type="GO" id="GO:0006355">
    <property type="term" value="P:regulation of DNA-templated transcription"/>
    <property type="evidence" value="ECO:0007669"/>
    <property type="project" value="InterPro"/>
</dbReference>
<dbReference type="SUPFAM" id="SSF55073">
    <property type="entry name" value="Nucleotide cyclase"/>
    <property type="match status" value="1"/>
</dbReference>
<reference evidence="5 6" key="1">
    <citation type="journal article" date="2013" name="Genome Announc.">
        <title>Draft Genome Sequence of Methylophaga lonarensis MPLT, a Haloalkaliphilic (Non-Methane-Utilizing) Methylotroph.</title>
        <authorList>
            <person name="Shetty S.A."/>
            <person name="Marathe N.P."/>
            <person name="Munot H."/>
            <person name="Antony C.P."/>
            <person name="Dhotre D.P."/>
            <person name="Murrell J.C."/>
            <person name="Shouche Y.S."/>
        </authorList>
    </citation>
    <scope>NUCLEOTIDE SEQUENCE [LARGE SCALE GENOMIC DNA]</scope>
    <source>
        <strain evidence="5 6">MPL</strain>
    </source>
</reference>
<dbReference type="PANTHER" id="PTHR45138">
    <property type="entry name" value="REGULATORY COMPONENTS OF SENSORY TRANSDUCTION SYSTEM"/>
    <property type="match status" value="1"/>
</dbReference>
<comment type="catalytic activity">
    <reaction evidence="3">
        <text>2 GTP = 3',3'-c-di-GMP + 2 diphosphate</text>
        <dbReference type="Rhea" id="RHEA:24898"/>
        <dbReference type="ChEBI" id="CHEBI:33019"/>
        <dbReference type="ChEBI" id="CHEBI:37565"/>
        <dbReference type="ChEBI" id="CHEBI:58805"/>
        <dbReference type="EC" id="2.7.7.65"/>
    </reaction>
</comment>
<dbReference type="EMBL" id="APHR01000020">
    <property type="protein sequence ID" value="EMR13567.1"/>
    <property type="molecule type" value="Genomic_DNA"/>
</dbReference>
<dbReference type="STRING" id="1286106.MPL1_04587"/>
<dbReference type="Gene3D" id="3.30.450.40">
    <property type="match status" value="1"/>
</dbReference>
<gene>
    <name evidence="5" type="ORF">MPL1_04587</name>
</gene>
<name>M7P258_9GAMM</name>
<dbReference type="SMART" id="SM00267">
    <property type="entry name" value="GGDEF"/>
    <property type="match status" value="1"/>
</dbReference>
<dbReference type="PATRIC" id="fig|1286106.3.peg.921"/>
<dbReference type="Pfam" id="PF00990">
    <property type="entry name" value="GGDEF"/>
    <property type="match status" value="1"/>
</dbReference>
<dbReference type="Proteomes" id="UP000012019">
    <property type="component" value="Unassembled WGS sequence"/>
</dbReference>
<dbReference type="GO" id="GO:0009584">
    <property type="term" value="P:detection of visible light"/>
    <property type="evidence" value="ECO:0007669"/>
    <property type="project" value="InterPro"/>
</dbReference>
<dbReference type="SUPFAM" id="SSF55781">
    <property type="entry name" value="GAF domain-like"/>
    <property type="match status" value="2"/>
</dbReference>
<comment type="cofactor">
    <cofactor evidence="1">
        <name>Mg(2+)</name>
        <dbReference type="ChEBI" id="CHEBI:18420"/>
    </cofactor>
</comment>
<evidence type="ECO:0000256" key="3">
    <source>
        <dbReference type="ARBA" id="ARBA00034247"/>
    </source>
</evidence>
<dbReference type="eggNOG" id="COG3706">
    <property type="taxonomic scope" value="Bacteria"/>
</dbReference>
<organism evidence="5 6">
    <name type="scientific">Methylophaga lonarensis MPL</name>
    <dbReference type="NCBI Taxonomy" id="1286106"/>
    <lineage>
        <taxon>Bacteria</taxon>
        <taxon>Pseudomonadati</taxon>
        <taxon>Pseudomonadota</taxon>
        <taxon>Gammaproteobacteria</taxon>
        <taxon>Thiotrichales</taxon>
        <taxon>Piscirickettsiaceae</taxon>
        <taxon>Methylophaga</taxon>
    </lineage>
</organism>
<dbReference type="Gene3D" id="3.30.450.270">
    <property type="match status" value="1"/>
</dbReference>
<feature type="domain" description="GGDEF" evidence="4">
    <location>
        <begin position="350"/>
        <end position="479"/>
    </location>
</feature>
<dbReference type="AlphaFoldDB" id="M7P258"/>
<dbReference type="EC" id="2.7.7.65" evidence="2"/>
<dbReference type="GO" id="GO:1902201">
    <property type="term" value="P:negative regulation of bacterial-type flagellum-dependent cell motility"/>
    <property type="evidence" value="ECO:0007669"/>
    <property type="project" value="TreeGrafter"/>
</dbReference>
<dbReference type="PANTHER" id="PTHR45138:SF9">
    <property type="entry name" value="DIGUANYLATE CYCLASE DGCM-RELATED"/>
    <property type="match status" value="1"/>
</dbReference>